<comment type="caution">
    <text evidence="3">The sequence shown here is derived from an EMBL/GenBank/DDBJ whole genome shotgun (WGS) entry which is preliminary data.</text>
</comment>
<keyword evidence="1" id="KW-0560">Oxidoreductase</keyword>
<name>A0ABV1TNA5_9ACTN</name>
<evidence type="ECO:0000313" key="3">
    <source>
        <dbReference type="EMBL" id="MER6271507.1"/>
    </source>
</evidence>
<dbReference type="RefSeq" id="WP_351959897.1">
    <property type="nucleotide sequence ID" value="NZ_JBEOZM010000016.1"/>
</dbReference>
<keyword evidence="4" id="KW-1185">Reference proteome</keyword>
<dbReference type="Gene3D" id="3.40.50.720">
    <property type="entry name" value="NAD(P)-binding Rossmann-like Domain"/>
    <property type="match status" value="1"/>
</dbReference>
<evidence type="ECO:0000256" key="1">
    <source>
        <dbReference type="ARBA" id="ARBA00023002"/>
    </source>
</evidence>
<dbReference type="InterPro" id="IPR051267">
    <property type="entry name" value="STEAP_metalloreductase"/>
</dbReference>
<dbReference type="EMBL" id="JBEOZM010000016">
    <property type="protein sequence ID" value="MER6271507.1"/>
    <property type="molecule type" value="Genomic_DNA"/>
</dbReference>
<dbReference type="InterPro" id="IPR036291">
    <property type="entry name" value="NAD(P)-bd_dom_sf"/>
</dbReference>
<accession>A0ABV1TNA5</accession>
<dbReference type="Pfam" id="PF03807">
    <property type="entry name" value="F420_oxidored"/>
    <property type="match status" value="1"/>
</dbReference>
<dbReference type="Proteomes" id="UP001490365">
    <property type="component" value="Unassembled WGS sequence"/>
</dbReference>
<organism evidence="3 4">
    <name type="scientific">Streptomyces sp. 900105755</name>
    <dbReference type="NCBI Taxonomy" id="3154389"/>
    <lineage>
        <taxon>Bacteria</taxon>
        <taxon>Bacillati</taxon>
        <taxon>Actinomycetota</taxon>
        <taxon>Actinomycetes</taxon>
        <taxon>Kitasatosporales</taxon>
        <taxon>Streptomycetaceae</taxon>
        <taxon>Streptomyces</taxon>
    </lineage>
</organism>
<feature type="domain" description="Pyrroline-5-carboxylate reductase catalytic N-terminal" evidence="2">
    <location>
        <begin position="2"/>
        <end position="90"/>
    </location>
</feature>
<proteinExistence type="predicted"/>
<gene>
    <name evidence="3" type="ORF">ABT211_30075</name>
</gene>
<dbReference type="PANTHER" id="PTHR14239">
    <property type="entry name" value="DUDULIN-RELATED"/>
    <property type="match status" value="1"/>
</dbReference>
<reference evidence="3 4" key="1">
    <citation type="submission" date="2024-06" db="EMBL/GenBank/DDBJ databases">
        <title>The Natural Products Discovery Center: Release of the First 8490 Sequenced Strains for Exploring Actinobacteria Biosynthetic Diversity.</title>
        <authorList>
            <person name="Kalkreuter E."/>
            <person name="Kautsar S.A."/>
            <person name="Yang D."/>
            <person name="Bader C.D."/>
            <person name="Teijaro C.N."/>
            <person name="Fluegel L."/>
            <person name="Davis C.M."/>
            <person name="Simpson J.R."/>
            <person name="Lauterbach L."/>
            <person name="Steele A.D."/>
            <person name="Gui C."/>
            <person name="Meng S."/>
            <person name="Li G."/>
            <person name="Viehrig K."/>
            <person name="Ye F."/>
            <person name="Su P."/>
            <person name="Kiefer A.F."/>
            <person name="Nichols A."/>
            <person name="Cepeda A.J."/>
            <person name="Yan W."/>
            <person name="Fan B."/>
            <person name="Jiang Y."/>
            <person name="Adhikari A."/>
            <person name="Zheng C.-J."/>
            <person name="Schuster L."/>
            <person name="Cowan T.M."/>
            <person name="Smanski M.J."/>
            <person name="Chevrette M.G."/>
            <person name="De Carvalho L.P.S."/>
            <person name="Shen B."/>
        </authorList>
    </citation>
    <scope>NUCLEOTIDE SEQUENCE [LARGE SCALE GENOMIC DNA]</scope>
    <source>
        <strain evidence="3 4">NPDC001694</strain>
    </source>
</reference>
<protein>
    <submittedName>
        <fullName evidence="3">NAD(P)-binding domain-containing protein</fullName>
    </submittedName>
</protein>
<dbReference type="PANTHER" id="PTHR14239:SF10">
    <property type="entry name" value="REDUCTASE"/>
    <property type="match status" value="1"/>
</dbReference>
<dbReference type="InterPro" id="IPR028939">
    <property type="entry name" value="P5C_Rdtase_cat_N"/>
</dbReference>
<sequence>MIGFIGAGSIAGQVARKAVQLGYDVILSNSRGPETLADLIAELGPTARAATVFQTAQDADVVMAAIPMAAYQDLPVAPLRGKIVIDAINYYPPRDGRIPALDTGEMTTSGLVQQHLEGAEVAKGFNHIAAADIAIDGRPGGALGRRALTTASDFPEAAAFVTALYDRFGFDTVNLGPLSELARRVRPSRLPRRTGHC</sequence>
<dbReference type="SUPFAM" id="SSF51735">
    <property type="entry name" value="NAD(P)-binding Rossmann-fold domains"/>
    <property type="match status" value="1"/>
</dbReference>
<evidence type="ECO:0000259" key="2">
    <source>
        <dbReference type="Pfam" id="PF03807"/>
    </source>
</evidence>
<evidence type="ECO:0000313" key="4">
    <source>
        <dbReference type="Proteomes" id="UP001490365"/>
    </source>
</evidence>